<dbReference type="PANTHER" id="PTHR11102:SF160">
    <property type="entry name" value="ERAD-ASSOCIATED E3 UBIQUITIN-PROTEIN LIGASE COMPONENT HRD3"/>
    <property type="match status" value="1"/>
</dbReference>
<geneLocation type="plasmid" evidence="3">
    <name>unnamed</name>
</geneLocation>
<dbReference type="InterPro" id="IPR011990">
    <property type="entry name" value="TPR-like_helical_dom_sf"/>
</dbReference>
<feature type="signal peptide" evidence="2">
    <location>
        <begin position="1"/>
        <end position="28"/>
    </location>
</feature>
<name>A0ABT0CYN1_9HYPH</name>
<feature type="chain" id="PRO_5045207971" evidence="2">
    <location>
        <begin position="29"/>
        <end position="396"/>
    </location>
</feature>
<reference evidence="3 4" key="1">
    <citation type="submission" date="2022-03" db="EMBL/GenBank/DDBJ databases">
        <title>Rhizobium SSM4.3 sp. nov., isolated from Sediment (Gouqi Island).</title>
        <authorList>
            <person name="Chen G."/>
        </authorList>
    </citation>
    <scope>NUCLEOTIDE SEQUENCE [LARGE SCALE GENOMIC DNA]</scope>
    <source>
        <strain evidence="3 4">SSM4.3</strain>
        <plasmid evidence="3">unnamed</plasmid>
    </source>
</reference>
<accession>A0ABT0CYN1</accession>
<dbReference type="Pfam" id="PF08238">
    <property type="entry name" value="Sel1"/>
    <property type="match status" value="6"/>
</dbReference>
<evidence type="ECO:0000313" key="3">
    <source>
        <dbReference type="EMBL" id="MCJ8238271.1"/>
    </source>
</evidence>
<dbReference type="PANTHER" id="PTHR11102">
    <property type="entry name" value="SEL-1-LIKE PROTEIN"/>
    <property type="match status" value="1"/>
</dbReference>
<evidence type="ECO:0000313" key="4">
    <source>
        <dbReference type="Proteomes" id="UP001522662"/>
    </source>
</evidence>
<feature type="compositionally biased region" description="Basic and acidic residues" evidence="1">
    <location>
        <begin position="68"/>
        <end position="77"/>
    </location>
</feature>
<proteinExistence type="predicted"/>
<dbReference type="SMART" id="SM00671">
    <property type="entry name" value="SEL1"/>
    <property type="match status" value="6"/>
</dbReference>
<dbReference type="InterPro" id="IPR050767">
    <property type="entry name" value="Sel1_AlgK"/>
</dbReference>
<comment type="caution">
    <text evidence="3">The sequence shown here is derived from an EMBL/GenBank/DDBJ whole genome shotgun (WGS) entry which is preliminary data.</text>
</comment>
<evidence type="ECO:0000256" key="2">
    <source>
        <dbReference type="SAM" id="SignalP"/>
    </source>
</evidence>
<sequence length="396" mass="42740">MRSIPSHHRLILAVLAGACLALASPAIGQEAEDGLEIGDAPAIMPVDPSDAGEIERGARPSSSTGDANRLDRGERDSAPPVTKGDKPMVGGEPDALQGINIYLRMGTPLPDVPPEKPYEGEPDTAYGAFQRGLFLTAVDRALPRAQLGDPAAQTLLAEIMSRGLGVKRDLKGAAFWYGQAAQGGDPAAMFKYALLLMEGKEVPQDREKADDYMRRAADAGNASAQFNWAQILVAGTPGVRGLTAAMPYYEKAAEQGIADAQYALAQVYSALKDVPAEKKARAREWMTRAARAGFDTAQLDMGLWLVNGYNGPRDYEAGYRWLSIAAARGNVVAQNRLAHLYINALGTAPDPIEAAKWYVLSRRAGLKDPGLEDFYLGLTEEQQKQAIDRANRFRRT</sequence>
<dbReference type="SUPFAM" id="SSF81901">
    <property type="entry name" value="HCP-like"/>
    <property type="match status" value="1"/>
</dbReference>
<evidence type="ECO:0000256" key="1">
    <source>
        <dbReference type="SAM" id="MobiDB-lite"/>
    </source>
</evidence>
<feature type="region of interest" description="Disordered" evidence="1">
    <location>
        <begin position="40"/>
        <end position="91"/>
    </location>
</feature>
<dbReference type="Proteomes" id="UP001522662">
    <property type="component" value="Unassembled WGS sequence"/>
</dbReference>
<protein>
    <submittedName>
        <fullName evidence="3">Sel1 repeat family protein</fullName>
    </submittedName>
</protein>
<organism evidence="3 4">
    <name type="scientific">Peteryoungia algae</name>
    <dbReference type="NCBI Taxonomy" id="2919917"/>
    <lineage>
        <taxon>Bacteria</taxon>
        <taxon>Pseudomonadati</taxon>
        <taxon>Pseudomonadota</taxon>
        <taxon>Alphaproteobacteria</taxon>
        <taxon>Hyphomicrobiales</taxon>
        <taxon>Rhizobiaceae</taxon>
        <taxon>Peteryoungia</taxon>
    </lineage>
</organism>
<gene>
    <name evidence="3" type="ORF">MKJ03_08015</name>
</gene>
<dbReference type="RefSeq" id="WP_245136128.1">
    <property type="nucleotide sequence ID" value="NZ_CP128477.1"/>
</dbReference>
<keyword evidence="4" id="KW-1185">Reference proteome</keyword>
<keyword evidence="3" id="KW-0614">Plasmid</keyword>
<dbReference type="InterPro" id="IPR006597">
    <property type="entry name" value="Sel1-like"/>
</dbReference>
<keyword evidence="2" id="KW-0732">Signal</keyword>
<dbReference type="EMBL" id="JALAYX010000002">
    <property type="protein sequence ID" value="MCJ8238271.1"/>
    <property type="molecule type" value="Genomic_DNA"/>
</dbReference>
<dbReference type="Gene3D" id="1.25.40.10">
    <property type="entry name" value="Tetratricopeptide repeat domain"/>
    <property type="match status" value="2"/>
</dbReference>